<dbReference type="Proteomes" id="UP000023758">
    <property type="component" value="Unassembled WGS sequence"/>
</dbReference>
<feature type="region of interest" description="Disordered" evidence="1">
    <location>
        <begin position="124"/>
        <end position="147"/>
    </location>
</feature>
<evidence type="ECO:0000256" key="1">
    <source>
        <dbReference type="SAM" id="MobiDB-lite"/>
    </source>
</evidence>
<reference evidence="2" key="1">
    <citation type="submission" date="2014-02" db="EMBL/GenBank/DDBJ databases">
        <title>The Genome Sequence of Trichophyton rubrum (morphotype fischeri) CBS 288.86.</title>
        <authorList>
            <consortium name="The Broad Institute Genomics Platform"/>
            <person name="Cuomo C.A."/>
            <person name="White T.C."/>
            <person name="Graser Y."/>
            <person name="Martinez-Rossi N."/>
            <person name="Heitman J."/>
            <person name="Young S.K."/>
            <person name="Zeng Q."/>
            <person name="Gargeya S."/>
            <person name="Abouelleil A."/>
            <person name="Alvarado L."/>
            <person name="Chapman S.B."/>
            <person name="Gainer-Dewar J."/>
            <person name="Goldberg J."/>
            <person name="Griggs A."/>
            <person name="Gujja S."/>
            <person name="Hansen M."/>
            <person name="Howarth C."/>
            <person name="Imamovic A."/>
            <person name="Larimer J."/>
            <person name="Martinez D."/>
            <person name="Murphy C."/>
            <person name="Pearson M.D."/>
            <person name="Persinoti G."/>
            <person name="Poon T."/>
            <person name="Priest M."/>
            <person name="Roberts A.D."/>
            <person name="Saif S."/>
            <person name="Shea T.D."/>
            <person name="Sykes S.N."/>
            <person name="Wortman J."/>
            <person name="Nusbaum C."/>
            <person name="Birren B."/>
        </authorList>
    </citation>
    <scope>NUCLEOTIDE SEQUENCE [LARGE SCALE GENOMIC DNA]</scope>
    <source>
        <strain evidence="2">CBS 288.86</strain>
    </source>
</reference>
<sequence length="482" mass="56219">MLQPRRYIYQANVSAVTTWTDIRVTDELCHFYLYLSCNATHHLTTALGSQNLFLHFSYILFRHIRPSSCSMKFSGLKSAAALWICRQLWASCCGLFDDEEVEIPAAVPRSKECVQLTSDKSEDHLDQNHSHQYHPQQDHPQQDPSQLDRLSHESHIFENESNLTEVRLEPVIAEPRSPVHSLSADILYYLVVSFLPLVDTASLALTCKSAFIAVDGTRVLQELRAEPSYRIKFLQRLELGFPDHILCYFCVKFHRRLRDIWQPQVPCHSKRGLMHFGQWKFLFPYRYAKEVVNHYRFGPRHGRSEHDLVPQMQYSMFEPDKDIKGVDCMDIKCVDNGGGFNLKFRRYVCVEYNLSNPVSKARATQVALINYQHLWSSFKMAFNLTEELPPTCYRCEWCGAEREYSIIHLRDKPGYAALRTTLWENVGQCENTGHGEWYHVCQGFLEIDKNHSIPINQCELTHLHDFVDCVAPTDRERHWDRE</sequence>
<gene>
    <name evidence="2" type="ORF">H103_04435</name>
</gene>
<evidence type="ECO:0000313" key="2">
    <source>
        <dbReference type="EMBL" id="EZF52471.1"/>
    </source>
</evidence>
<evidence type="ECO:0008006" key="3">
    <source>
        <dbReference type="Google" id="ProtNLM"/>
    </source>
</evidence>
<dbReference type="AlphaFoldDB" id="A0A022W2U7"/>
<name>A0A022W2U7_TRIRU</name>
<dbReference type="HOGENOM" id="CLU_060349_0_0_1"/>
<dbReference type="EMBL" id="KK207848">
    <property type="protein sequence ID" value="EZF52471.1"/>
    <property type="molecule type" value="Genomic_DNA"/>
</dbReference>
<protein>
    <recommendedName>
        <fullName evidence="3">F-box domain-containing protein</fullName>
    </recommendedName>
</protein>
<proteinExistence type="predicted"/>
<accession>A0A022W2U7</accession>
<organism evidence="2">
    <name type="scientific">Trichophyton rubrum CBS 288.86</name>
    <dbReference type="NCBI Taxonomy" id="1215330"/>
    <lineage>
        <taxon>Eukaryota</taxon>
        <taxon>Fungi</taxon>
        <taxon>Dikarya</taxon>
        <taxon>Ascomycota</taxon>
        <taxon>Pezizomycotina</taxon>
        <taxon>Eurotiomycetes</taxon>
        <taxon>Eurotiomycetidae</taxon>
        <taxon>Onygenales</taxon>
        <taxon>Arthrodermataceae</taxon>
        <taxon>Trichophyton</taxon>
    </lineage>
</organism>